<accession>A0A8C4G5Z8</accession>
<keyword evidence="4" id="KW-1015">Disulfide bond</keyword>
<reference evidence="6 7" key="1">
    <citation type="submission" date="2020-06" db="EMBL/GenBank/DDBJ databases">
        <authorList>
            <consortium name="Wellcome Sanger Institute Data Sharing"/>
        </authorList>
    </citation>
    <scope>NUCLEOTIDE SEQUENCE [LARGE SCALE GENOMIC DNA]</scope>
</reference>
<dbReference type="Proteomes" id="UP000694580">
    <property type="component" value="Chromosome 5"/>
</dbReference>
<organism evidence="6 7">
    <name type="scientific">Denticeps clupeoides</name>
    <name type="common">denticle herring</name>
    <dbReference type="NCBI Taxonomy" id="299321"/>
    <lineage>
        <taxon>Eukaryota</taxon>
        <taxon>Metazoa</taxon>
        <taxon>Chordata</taxon>
        <taxon>Craniata</taxon>
        <taxon>Vertebrata</taxon>
        <taxon>Euteleostomi</taxon>
        <taxon>Actinopterygii</taxon>
        <taxon>Neopterygii</taxon>
        <taxon>Teleostei</taxon>
        <taxon>Clupei</taxon>
        <taxon>Clupeiformes</taxon>
        <taxon>Denticipitoidei</taxon>
        <taxon>Denticipitidae</taxon>
        <taxon>Denticeps</taxon>
    </lineage>
</organism>
<evidence type="ECO:0000256" key="1">
    <source>
        <dbReference type="ARBA" id="ARBA00022723"/>
    </source>
</evidence>
<dbReference type="Gene3D" id="2.70.70.10">
    <property type="entry name" value="Glucose Permease (Domain IIA)"/>
    <property type="match status" value="1"/>
</dbReference>
<evidence type="ECO:0000313" key="7">
    <source>
        <dbReference type="Proteomes" id="UP000694580"/>
    </source>
</evidence>
<dbReference type="GeneTree" id="ENSGT00390000015484"/>
<evidence type="ECO:0000256" key="2">
    <source>
        <dbReference type="ARBA" id="ARBA00022729"/>
    </source>
</evidence>
<dbReference type="InterPro" id="IPR008663">
    <property type="entry name" value="LECT2"/>
</dbReference>
<keyword evidence="3" id="KW-0862">Zinc</keyword>
<dbReference type="Ensembl" id="ENSDCDT00010070913.1">
    <property type="protein sequence ID" value="ENSDCDP00010060178.1"/>
    <property type="gene ID" value="ENSDCDG00010033493.1"/>
</dbReference>
<keyword evidence="2" id="KW-0732">Signal</keyword>
<reference evidence="6" key="2">
    <citation type="submission" date="2025-05" db="UniProtKB">
        <authorList>
            <consortium name="Ensembl"/>
        </authorList>
    </citation>
    <scope>IDENTIFICATION</scope>
</reference>
<protein>
    <recommendedName>
        <fullName evidence="8">Leukocyte cell-derived chemotaxin-2</fullName>
    </recommendedName>
</protein>
<name>A0A8C4G5Z8_9TELE</name>
<comment type="similarity">
    <text evidence="5">Belongs to the LECT2/MIM-1 family.</text>
</comment>
<evidence type="ECO:0008006" key="8">
    <source>
        <dbReference type="Google" id="ProtNLM"/>
    </source>
</evidence>
<dbReference type="InterPro" id="IPR011055">
    <property type="entry name" value="Dup_hybrid_motif"/>
</dbReference>
<evidence type="ECO:0000313" key="6">
    <source>
        <dbReference type="Ensembl" id="ENSDCDP00010060171.1"/>
    </source>
</evidence>
<dbReference type="OrthoDB" id="5911921at2759"/>
<dbReference type="PANTHER" id="PTHR11329:SF0">
    <property type="entry name" value="LEUKOCYTE CELL-DERIVED CHEMOTAXIN-2"/>
    <property type="match status" value="1"/>
</dbReference>
<keyword evidence="1" id="KW-0479">Metal-binding</keyword>
<dbReference type="GO" id="GO:0046872">
    <property type="term" value="F:metal ion binding"/>
    <property type="evidence" value="ECO:0007669"/>
    <property type="project" value="UniProtKB-KW"/>
</dbReference>
<keyword evidence="7" id="KW-1185">Reference proteome</keyword>
<sequence length="164" mass="17980">MQDYYRYSTVGEKMKCAVIITLLAFAELSVYGQKFGPLCGGLNRIRGCDSQGCGNFGAKRGSRTHKGVDIICDIGTTVTAPFDVELKGQALPYSSGKQAINNGIRLEGQGLCFKLFYIKPDKFRGTVKKGQKIGTMLDIKSVYPGITPHVHVQMCDQSDPTKYI</sequence>
<evidence type="ECO:0000256" key="3">
    <source>
        <dbReference type="ARBA" id="ARBA00022833"/>
    </source>
</evidence>
<proteinExistence type="inferred from homology"/>
<evidence type="ECO:0000256" key="5">
    <source>
        <dbReference type="ARBA" id="ARBA00024361"/>
    </source>
</evidence>
<gene>
    <name evidence="6" type="primary">LOC114789798</name>
</gene>
<dbReference type="Ensembl" id="ENSDCDT00010070906.1">
    <property type="protein sequence ID" value="ENSDCDP00010060171.1"/>
    <property type="gene ID" value="ENSDCDG00010033493.1"/>
</dbReference>
<evidence type="ECO:0000256" key="4">
    <source>
        <dbReference type="ARBA" id="ARBA00023157"/>
    </source>
</evidence>
<dbReference type="PANTHER" id="PTHR11329">
    <property type="entry name" value="LEUKOCYTE CELL-DERIVED CHEMOTAXIN 2"/>
    <property type="match status" value="1"/>
</dbReference>
<dbReference type="AlphaFoldDB" id="A0A8C4G5Z8"/>